<evidence type="ECO:0000313" key="1">
    <source>
        <dbReference type="Proteomes" id="UP001652582"/>
    </source>
</evidence>
<accession>A0ABM3LY01</accession>
<keyword evidence="1" id="KW-1185">Reference proteome</keyword>
<proteinExistence type="predicted"/>
<protein>
    <submittedName>
        <fullName evidence="2">Uncharacterized protein LOC112045167</fullName>
    </submittedName>
</protein>
<evidence type="ECO:0000313" key="2">
    <source>
        <dbReference type="RefSeq" id="XP_052743907.1"/>
    </source>
</evidence>
<dbReference type="Proteomes" id="UP001652582">
    <property type="component" value="Chromosome 20"/>
</dbReference>
<organism evidence="1 2">
    <name type="scientific">Bicyclus anynana</name>
    <name type="common">Squinting bush brown butterfly</name>
    <dbReference type="NCBI Taxonomy" id="110368"/>
    <lineage>
        <taxon>Eukaryota</taxon>
        <taxon>Metazoa</taxon>
        <taxon>Ecdysozoa</taxon>
        <taxon>Arthropoda</taxon>
        <taxon>Hexapoda</taxon>
        <taxon>Insecta</taxon>
        <taxon>Pterygota</taxon>
        <taxon>Neoptera</taxon>
        <taxon>Endopterygota</taxon>
        <taxon>Lepidoptera</taxon>
        <taxon>Glossata</taxon>
        <taxon>Ditrysia</taxon>
        <taxon>Papilionoidea</taxon>
        <taxon>Nymphalidae</taxon>
        <taxon>Satyrinae</taxon>
        <taxon>Satyrini</taxon>
        <taxon>Mycalesina</taxon>
        <taxon>Bicyclus</taxon>
    </lineage>
</organism>
<dbReference type="RefSeq" id="XP_052743907.1">
    <property type="nucleotide sequence ID" value="XM_052887947.1"/>
</dbReference>
<gene>
    <name evidence="2" type="primary">LOC112045167</name>
</gene>
<reference evidence="2" key="1">
    <citation type="submission" date="2025-08" db="UniProtKB">
        <authorList>
            <consortium name="RefSeq"/>
        </authorList>
    </citation>
    <scope>IDENTIFICATION</scope>
</reference>
<sequence>MDIEEFINFIELEFKIDFTSLPQWRELIEIMNIAQTDYKIRKRNAENRKYEIIQKIYMQNSRLTPFELTDKLIRTSRKWQDMKLKHKSIEPKVSNIKDDLLIMSCDDHISNVSEPGDQTTLVKCPSHPNTEEAQIEAIQDTELELNWHISPKIGYPKAIVHIKNTDDACYCLHIRKRYVNFVSESDESDKSNEVNSLDSKNFYEREEGKELELQNTILSTPNTRKSSAHFDKFSDDLQKFDTIDIVALVVSDIIDLALEPFIFKHTYLCIEPRSKKFVKVYFTKVHHIGYHQSYYDFIFIDSKDSDMTLTKTTKVFAEVLPHPVSIKPKILDMTRSPVTFGYLKDSFTITNSHKIFPVTIKITSTLKMKKIFKITPKEMIVCPLSSTIFYVTICTKRKNELITGELAYFTIKISIKGHESIYKNVPPFFYEIITPCCMEFREVYDTEYCSDASDLSRCKNLEDTKNSYFL</sequence>
<dbReference type="GeneID" id="112045167"/>
<name>A0ABM3LY01_BICAN</name>